<dbReference type="Pfam" id="PF14226">
    <property type="entry name" value="DIOX_N"/>
    <property type="match status" value="1"/>
</dbReference>
<dbReference type="PROSITE" id="PS51471">
    <property type="entry name" value="FE2OG_OXY"/>
    <property type="match status" value="1"/>
</dbReference>
<keyword evidence="13" id="KW-0223">Dioxygenase</keyword>
<evidence type="ECO:0000256" key="1">
    <source>
        <dbReference type="ARBA" id="ARBA00001954"/>
    </source>
</evidence>
<accession>A0A7W9EFI0</accession>
<dbReference type="EC" id="1.13.12.19" evidence="4"/>
<dbReference type="InterPro" id="IPR026992">
    <property type="entry name" value="DIOX_N"/>
</dbReference>
<proteinExistence type="inferred from homology"/>
<keyword evidence="11" id="KW-0560">Oxidoreductase</keyword>
<dbReference type="PRINTS" id="PR00682">
    <property type="entry name" value="IPNSYNTHASE"/>
</dbReference>
<comment type="catalytic activity">
    <reaction evidence="10">
        <text>L-arginine + 2-oxoglutarate + O2 = guanidine + L-glutamate 5-semialdehyde + succinate + CO2</text>
        <dbReference type="Rhea" id="RHEA:31535"/>
        <dbReference type="ChEBI" id="CHEBI:15379"/>
        <dbReference type="ChEBI" id="CHEBI:16526"/>
        <dbReference type="ChEBI" id="CHEBI:16810"/>
        <dbReference type="ChEBI" id="CHEBI:30031"/>
        <dbReference type="ChEBI" id="CHEBI:30087"/>
        <dbReference type="ChEBI" id="CHEBI:32682"/>
        <dbReference type="ChEBI" id="CHEBI:58066"/>
        <dbReference type="EC" id="1.14.20.7"/>
    </reaction>
</comment>
<dbReference type="EMBL" id="JACIJC010000002">
    <property type="protein sequence ID" value="MBB5685716.1"/>
    <property type="molecule type" value="Genomic_DNA"/>
</dbReference>
<gene>
    <name evidence="13" type="ORF">FHS49_001724</name>
</gene>
<evidence type="ECO:0000256" key="7">
    <source>
        <dbReference type="ARBA" id="ARBA00031011"/>
    </source>
</evidence>
<comment type="pathway">
    <text evidence="2">Alkene biosynthesis; ethylene biosynthesis via 2-oxoglutarate.</text>
</comment>
<keyword evidence="14" id="KW-1185">Reference proteome</keyword>
<dbReference type="Proteomes" id="UP000549617">
    <property type="component" value="Unassembled WGS sequence"/>
</dbReference>
<keyword evidence="11" id="KW-0479">Metal-binding</keyword>
<dbReference type="InterPro" id="IPR044861">
    <property type="entry name" value="IPNS-like_FE2OG_OXY"/>
</dbReference>
<protein>
    <recommendedName>
        <fullName evidence="5">2-oxoglutarate-dependent ethylene/succinate-forming enzyme</fullName>
        <ecNumber evidence="4">1.13.12.19</ecNumber>
        <ecNumber evidence="3">1.14.20.7</ecNumber>
    </recommendedName>
    <alternativeName>
        <fullName evidence="7">2-oxoglutarate dioxygenase (ethylene-forming)</fullName>
    </alternativeName>
    <alternativeName>
        <fullName evidence="8">2-oxoglutarate/L-arginine monooxygenase/decarboxylase (succinate-forming)</fullName>
    </alternativeName>
</protein>
<keyword evidence="6" id="KW-0266">Ethylene biosynthesis</keyword>
<evidence type="ECO:0000256" key="8">
    <source>
        <dbReference type="ARBA" id="ARBA00031282"/>
    </source>
</evidence>
<dbReference type="GO" id="GO:0102276">
    <property type="term" value="F:2-oxoglutarate oxygenase/decarboxylase (ethylene-forming) activity"/>
    <property type="evidence" value="ECO:0007669"/>
    <property type="project" value="UniProtKB-EC"/>
</dbReference>
<feature type="domain" description="Fe2OG dioxygenase" evidence="12">
    <location>
        <begin position="174"/>
        <end position="275"/>
    </location>
</feature>
<dbReference type="AlphaFoldDB" id="A0A7W9EFI0"/>
<evidence type="ECO:0000313" key="13">
    <source>
        <dbReference type="EMBL" id="MBB5685716.1"/>
    </source>
</evidence>
<evidence type="ECO:0000256" key="11">
    <source>
        <dbReference type="RuleBase" id="RU003682"/>
    </source>
</evidence>
<name>A0A7W9EFI0_9SPHN</name>
<evidence type="ECO:0000256" key="9">
    <source>
        <dbReference type="ARBA" id="ARBA00047725"/>
    </source>
</evidence>
<dbReference type="GO" id="GO:0051213">
    <property type="term" value="F:dioxygenase activity"/>
    <property type="evidence" value="ECO:0007669"/>
    <property type="project" value="UniProtKB-KW"/>
</dbReference>
<dbReference type="PANTHER" id="PTHR47990">
    <property type="entry name" value="2-OXOGLUTARATE (2OG) AND FE(II)-DEPENDENT OXYGENASE SUPERFAMILY PROTEIN-RELATED"/>
    <property type="match status" value="1"/>
</dbReference>
<dbReference type="Pfam" id="PF03171">
    <property type="entry name" value="2OG-FeII_Oxy"/>
    <property type="match status" value="1"/>
</dbReference>
<dbReference type="RefSeq" id="WP_184017264.1">
    <property type="nucleotide sequence ID" value="NZ_JACIJC010000002.1"/>
</dbReference>
<comment type="catalytic activity">
    <reaction evidence="9">
        <text>2-oxoglutarate + O2 + 2 H(+) = ethene + 3 CO2 + H2O</text>
        <dbReference type="Rhea" id="RHEA:31523"/>
        <dbReference type="ChEBI" id="CHEBI:15377"/>
        <dbReference type="ChEBI" id="CHEBI:15378"/>
        <dbReference type="ChEBI" id="CHEBI:15379"/>
        <dbReference type="ChEBI" id="CHEBI:16526"/>
        <dbReference type="ChEBI" id="CHEBI:16810"/>
        <dbReference type="ChEBI" id="CHEBI:18153"/>
        <dbReference type="EC" id="1.13.12.19"/>
    </reaction>
</comment>
<comment type="cofactor">
    <cofactor evidence="1">
        <name>Fe(2+)</name>
        <dbReference type="ChEBI" id="CHEBI:29033"/>
    </cofactor>
</comment>
<dbReference type="SUPFAM" id="SSF51197">
    <property type="entry name" value="Clavaminate synthase-like"/>
    <property type="match status" value="1"/>
</dbReference>
<dbReference type="InterPro" id="IPR005123">
    <property type="entry name" value="Oxoglu/Fe-dep_dioxygenase_dom"/>
</dbReference>
<evidence type="ECO:0000256" key="6">
    <source>
        <dbReference type="ARBA" id="ARBA00022666"/>
    </source>
</evidence>
<evidence type="ECO:0000313" key="14">
    <source>
        <dbReference type="Proteomes" id="UP000549617"/>
    </source>
</evidence>
<sequence>MYHAEQGLKAEVIPLIDLSDFNDATARIAISANIRAACLSVGFFLIKGHGVPKEICDAAAAASRRYFALPEEERIKDLIDPRFRRGFMPSSDGQREVLESFELSLDLPLDDPDVMAGHFLHGPNRWPADKPWLHEAVEPYRQAVLALGERLERLFALSLDLDENYFVELCRKPTFHLRLMHNMPQTEEEKKDHMAVGEHTDFGMLTILMQDPNGGLEVQTRDGEWVKAPYVEDTFVINVGDMLELWTNNLYVSTPHRVIGLTGQDRYSIPAFFSPSFDTLVECIPSCLAPGEKPKFAPLQGGEYLTQRLSRESDKVSDEYEGVGGHRKLAI</sequence>
<comment type="similarity">
    <text evidence="11">Belongs to the iron/ascorbate-dependent oxidoreductase family.</text>
</comment>
<reference evidence="13 14" key="1">
    <citation type="submission" date="2020-08" db="EMBL/GenBank/DDBJ databases">
        <title>Genomic Encyclopedia of Type Strains, Phase IV (KMG-IV): sequencing the most valuable type-strain genomes for metagenomic binning, comparative biology and taxonomic classification.</title>
        <authorList>
            <person name="Goeker M."/>
        </authorList>
    </citation>
    <scope>NUCLEOTIDE SEQUENCE [LARGE SCALE GENOMIC DNA]</scope>
    <source>
        <strain evidence="13 14">DSM 25079</strain>
    </source>
</reference>
<evidence type="ECO:0000259" key="12">
    <source>
        <dbReference type="PROSITE" id="PS51471"/>
    </source>
</evidence>
<comment type="caution">
    <text evidence="13">The sequence shown here is derived from an EMBL/GenBank/DDBJ whole genome shotgun (WGS) entry which is preliminary data.</text>
</comment>
<evidence type="ECO:0000256" key="4">
    <source>
        <dbReference type="ARBA" id="ARBA00012531"/>
    </source>
</evidence>
<dbReference type="EC" id="1.14.20.7" evidence="3"/>
<dbReference type="GO" id="GO:0009693">
    <property type="term" value="P:ethylene biosynthetic process"/>
    <property type="evidence" value="ECO:0007669"/>
    <property type="project" value="UniProtKB-KW"/>
</dbReference>
<dbReference type="InterPro" id="IPR050231">
    <property type="entry name" value="Iron_ascorbate_oxido_reductase"/>
</dbReference>
<evidence type="ECO:0000256" key="3">
    <source>
        <dbReference type="ARBA" id="ARBA00012293"/>
    </source>
</evidence>
<evidence type="ECO:0000256" key="5">
    <source>
        <dbReference type="ARBA" id="ARBA00019045"/>
    </source>
</evidence>
<dbReference type="InterPro" id="IPR027443">
    <property type="entry name" value="IPNS-like_sf"/>
</dbReference>
<keyword evidence="11" id="KW-0408">Iron</keyword>
<organism evidence="13 14">
    <name type="scientific">Sphingobium boeckii</name>
    <dbReference type="NCBI Taxonomy" id="1082345"/>
    <lineage>
        <taxon>Bacteria</taxon>
        <taxon>Pseudomonadati</taxon>
        <taxon>Pseudomonadota</taxon>
        <taxon>Alphaproteobacteria</taxon>
        <taxon>Sphingomonadales</taxon>
        <taxon>Sphingomonadaceae</taxon>
        <taxon>Sphingobium</taxon>
    </lineage>
</organism>
<evidence type="ECO:0000256" key="2">
    <source>
        <dbReference type="ARBA" id="ARBA00004767"/>
    </source>
</evidence>
<dbReference type="Gene3D" id="2.60.120.330">
    <property type="entry name" value="B-lactam Antibiotic, Isopenicillin N Synthase, Chain"/>
    <property type="match status" value="1"/>
</dbReference>
<evidence type="ECO:0000256" key="10">
    <source>
        <dbReference type="ARBA" id="ARBA00049359"/>
    </source>
</evidence>
<dbReference type="GO" id="GO:0046872">
    <property type="term" value="F:metal ion binding"/>
    <property type="evidence" value="ECO:0007669"/>
    <property type="project" value="UniProtKB-KW"/>
</dbReference>